<name>A0A6A4S6G4_SCOMX</name>
<dbReference type="EMBL" id="VEVO01000018">
    <property type="protein sequence ID" value="KAF0027130.1"/>
    <property type="molecule type" value="Genomic_DNA"/>
</dbReference>
<reference evidence="2 3" key="1">
    <citation type="submission" date="2019-06" db="EMBL/GenBank/DDBJ databases">
        <title>Draft genomes of female and male turbot (Scophthalmus maximus).</title>
        <authorList>
            <person name="Xu H."/>
            <person name="Xu X.-W."/>
            <person name="Shao C."/>
            <person name="Chen S."/>
        </authorList>
    </citation>
    <scope>NUCLEOTIDE SEQUENCE [LARGE SCALE GENOMIC DNA]</scope>
    <source>
        <strain evidence="2">Ysfricsl-2016a</strain>
        <tissue evidence="2">Blood</tissue>
    </source>
</reference>
<dbReference type="AlphaFoldDB" id="A0A6A4S6G4"/>
<feature type="region of interest" description="Disordered" evidence="1">
    <location>
        <begin position="101"/>
        <end position="123"/>
    </location>
</feature>
<gene>
    <name evidence="2" type="ORF">F2P81_019871</name>
</gene>
<evidence type="ECO:0000313" key="3">
    <source>
        <dbReference type="Proteomes" id="UP000438429"/>
    </source>
</evidence>
<protein>
    <submittedName>
        <fullName evidence="2">Uncharacterized protein</fullName>
    </submittedName>
</protein>
<organism evidence="2 3">
    <name type="scientific">Scophthalmus maximus</name>
    <name type="common">Turbot</name>
    <name type="synonym">Psetta maxima</name>
    <dbReference type="NCBI Taxonomy" id="52904"/>
    <lineage>
        <taxon>Eukaryota</taxon>
        <taxon>Metazoa</taxon>
        <taxon>Chordata</taxon>
        <taxon>Craniata</taxon>
        <taxon>Vertebrata</taxon>
        <taxon>Euteleostomi</taxon>
        <taxon>Actinopterygii</taxon>
        <taxon>Neopterygii</taxon>
        <taxon>Teleostei</taxon>
        <taxon>Neoteleostei</taxon>
        <taxon>Acanthomorphata</taxon>
        <taxon>Carangaria</taxon>
        <taxon>Pleuronectiformes</taxon>
        <taxon>Pleuronectoidei</taxon>
        <taxon>Scophthalmidae</taxon>
        <taxon>Scophthalmus</taxon>
    </lineage>
</organism>
<evidence type="ECO:0000256" key="1">
    <source>
        <dbReference type="SAM" id="MobiDB-lite"/>
    </source>
</evidence>
<evidence type="ECO:0000313" key="2">
    <source>
        <dbReference type="EMBL" id="KAF0027130.1"/>
    </source>
</evidence>
<proteinExistence type="predicted"/>
<dbReference type="Proteomes" id="UP000438429">
    <property type="component" value="Unassembled WGS sequence"/>
</dbReference>
<accession>A0A6A4S6G4</accession>
<comment type="caution">
    <text evidence="2">The sequence shown here is derived from an EMBL/GenBank/DDBJ whole genome shotgun (WGS) entry which is preliminary data.</text>
</comment>
<sequence length="123" mass="13409">MGFSNVFGHSAKWRQHGQMSFVAWRICMALQSFERWKKSDVLPPSSSPLPVCDPPSAQCVTGAHANQGDLLLTPPMHRGCCAGCRQVGTLDQMAVKCEPPPEYNTAAVSPSRSRCDRPPTLTP</sequence>